<dbReference type="KEGG" id="ral:Rumal_2722"/>
<name>E6UHB4_RUMA7</name>
<dbReference type="RefSeq" id="WP_013499308.1">
    <property type="nucleotide sequence ID" value="NC_014833.1"/>
</dbReference>
<dbReference type="HOGENOM" id="CLU_077602_3_0_9"/>
<evidence type="ECO:0000313" key="2">
    <source>
        <dbReference type="Proteomes" id="UP000006919"/>
    </source>
</evidence>
<dbReference type="EMBL" id="CP002403">
    <property type="protein sequence ID" value="ADU23192.1"/>
    <property type="molecule type" value="Genomic_DNA"/>
</dbReference>
<sequence>MAERRMFSKTIVDSDLFLEMPLSAQCLYFHLSMRADDDGFVNSVRKIMRVVNASDDDFRILVSKGFVLLFESGVIVIKHWRVHNCIQKDRYRPTIYSTEKSRLSTDGNKVYSLDTTCLQHESNLDTQCIQNVADMDTQDSLGKISLGYAREEQERQGEGRSFEETQAALQAELHAQLLESKKRIDQITQQA</sequence>
<organism evidence="1 2">
    <name type="scientific">Ruminococcus albus (strain ATCC 27210 / DSM 20455 / JCM 14654 / NCDO 2250 / 7)</name>
    <dbReference type="NCBI Taxonomy" id="697329"/>
    <lineage>
        <taxon>Bacteria</taxon>
        <taxon>Bacillati</taxon>
        <taxon>Bacillota</taxon>
        <taxon>Clostridia</taxon>
        <taxon>Eubacteriales</taxon>
        <taxon>Oscillospiraceae</taxon>
        <taxon>Ruminococcus</taxon>
    </lineage>
</organism>
<proteinExistence type="predicted"/>
<evidence type="ECO:0008006" key="3">
    <source>
        <dbReference type="Google" id="ProtNLM"/>
    </source>
</evidence>
<accession>E6UHB4</accession>
<protein>
    <recommendedName>
        <fullName evidence="3">Replisome organizer</fullName>
    </recommendedName>
</protein>
<dbReference type="Proteomes" id="UP000006919">
    <property type="component" value="Chromosome"/>
</dbReference>
<reference evidence="1 2" key="1">
    <citation type="journal article" date="2011" name="J. Bacteriol.">
        <title>Complete genome of the cellulolytic ruminal bacterium Ruminococcus albus 7.</title>
        <authorList>
            <person name="Suen G."/>
            <person name="Stevenson D.M."/>
            <person name="Bruce D.C."/>
            <person name="Chertkov O."/>
            <person name="Copeland A."/>
            <person name="Cheng J.F."/>
            <person name="Detter C."/>
            <person name="Detter J.C."/>
            <person name="Goodwin L.A."/>
            <person name="Han C.S."/>
            <person name="Hauser L.J."/>
            <person name="Ivanova N.N."/>
            <person name="Kyrpides N.C."/>
            <person name="Land M.L."/>
            <person name="Lapidus A."/>
            <person name="Lucas S."/>
            <person name="Ovchinnikova G."/>
            <person name="Pitluck S."/>
            <person name="Tapia R."/>
            <person name="Woyke T."/>
            <person name="Boyum J."/>
            <person name="Mead D."/>
            <person name="Weimer P.J."/>
        </authorList>
    </citation>
    <scope>NUCLEOTIDE SEQUENCE [LARGE SCALE GENOMIC DNA]</scope>
    <source>
        <strain evidence="2">ATCC 27210 / DSM 20455 / JCM 14654 / NCDO 2250 / 7</strain>
    </source>
</reference>
<dbReference type="STRING" id="697329.Rumal_2722"/>
<dbReference type="eggNOG" id="COG3935">
    <property type="taxonomic scope" value="Bacteria"/>
</dbReference>
<gene>
    <name evidence="1" type="ordered locus">Rumal_2722</name>
</gene>
<dbReference type="AlphaFoldDB" id="E6UHB4"/>
<evidence type="ECO:0000313" key="1">
    <source>
        <dbReference type="EMBL" id="ADU23192.1"/>
    </source>
</evidence>